<evidence type="ECO:0000256" key="8">
    <source>
        <dbReference type="ARBA" id="ARBA00022777"/>
    </source>
</evidence>
<comment type="subcellular location">
    <subcellularLocation>
        <location evidence="2">Membrane</location>
        <topology evidence="2">Multi-pass membrane protein</topology>
    </subcellularLocation>
</comment>
<keyword evidence="17" id="KW-1185">Reference proteome</keyword>
<dbReference type="PROSITE" id="PS50109">
    <property type="entry name" value="HIS_KIN"/>
    <property type="match status" value="1"/>
</dbReference>
<dbReference type="RefSeq" id="WP_133603618.1">
    <property type="nucleotide sequence ID" value="NZ_JAUFPJ010000004.1"/>
</dbReference>
<evidence type="ECO:0000256" key="7">
    <source>
        <dbReference type="ARBA" id="ARBA00022741"/>
    </source>
</evidence>
<evidence type="ECO:0000259" key="15">
    <source>
        <dbReference type="PROSITE" id="PS50885"/>
    </source>
</evidence>
<dbReference type="EC" id="2.7.13.3" evidence="3"/>
<evidence type="ECO:0000256" key="1">
    <source>
        <dbReference type="ARBA" id="ARBA00000085"/>
    </source>
</evidence>
<keyword evidence="9" id="KW-0067">ATP-binding</keyword>
<evidence type="ECO:0000256" key="3">
    <source>
        <dbReference type="ARBA" id="ARBA00012438"/>
    </source>
</evidence>
<evidence type="ECO:0000256" key="6">
    <source>
        <dbReference type="ARBA" id="ARBA00022692"/>
    </source>
</evidence>
<dbReference type="InterPro" id="IPR005467">
    <property type="entry name" value="His_kinase_dom"/>
</dbReference>
<evidence type="ECO:0000259" key="14">
    <source>
        <dbReference type="PROSITE" id="PS50109"/>
    </source>
</evidence>
<dbReference type="InterPro" id="IPR050428">
    <property type="entry name" value="TCS_sensor_his_kinase"/>
</dbReference>
<keyword evidence="12 13" id="KW-0472">Membrane</keyword>
<evidence type="ECO:0000313" key="16">
    <source>
        <dbReference type="EMBL" id="TDP09649.1"/>
    </source>
</evidence>
<evidence type="ECO:0000256" key="4">
    <source>
        <dbReference type="ARBA" id="ARBA00022553"/>
    </source>
</evidence>
<dbReference type="InterPro" id="IPR003660">
    <property type="entry name" value="HAMP_dom"/>
</dbReference>
<evidence type="ECO:0000256" key="12">
    <source>
        <dbReference type="ARBA" id="ARBA00023136"/>
    </source>
</evidence>
<keyword evidence="5" id="KW-0808">Transferase</keyword>
<dbReference type="InterPro" id="IPR003594">
    <property type="entry name" value="HATPase_dom"/>
</dbReference>
<evidence type="ECO:0000256" key="2">
    <source>
        <dbReference type="ARBA" id="ARBA00004141"/>
    </source>
</evidence>
<reference evidence="16 17" key="1">
    <citation type="submission" date="2019-03" db="EMBL/GenBank/DDBJ databases">
        <title>Genomic Encyclopedia of Type Strains, Phase IV (KMG-IV): sequencing the most valuable type-strain genomes for metagenomic binning, comparative biology and taxonomic classification.</title>
        <authorList>
            <person name="Goeker M."/>
        </authorList>
    </citation>
    <scope>NUCLEOTIDE SEQUENCE [LARGE SCALE GENOMIC DNA]</scope>
    <source>
        <strain evidence="16 17">DSM 25082</strain>
    </source>
</reference>
<dbReference type="Pfam" id="PF02518">
    <property type="entry name" value="HATPase_c"/>
    <property type="match status" value="1"/>
</dbReference>
<feature type="domain" description="Histidine kinase" evidence="14">
    <location>
        <begin position="227"/>
        <end position="441"/>
    </location>
</feature>
<dbReference type="InterPro" id="IPR003661">
    <property type="entry name" value="HisK_dim/P_dom"/>
</dbReference>
<keyword evidence="6 13" id="KW-0812">Transmembrane</keyword>
<feature type="transmembrane region" description="Helical" evidence="13">
    <location>
        <begin position="143"/>
        <end position="166"/>
    </location>
</feature>
<keyword evidence="7" id="KW-0547">Nucleotide-binding</keyword>
<protein>
    <recommendedName>
        <fullName evidence="3">histidine kinase</fullName>
        <ecNumber evidence="3">2.7.13.3</ecNumber>
    </recommendedName>
</protein>
<dbReference type="SUPFAM" id="SSF47384">
    <property type="entry name" value="Homodimeric domain of signal transducing histidine kinase"/>
    <property type="match status" value="1"/>
</dbReference>
<dbReference type="InterPro" id="IPR004358">
    <property type="entry name" value="Sig_transdc_His_kin-like_C"/>
</dbReference>
<evidence type="ECO:0000313" key="17">
    <source>
        <dbReference type="Proteomes" id="UP000295357"/>
    </source>
</evidence>
<dbReference type="PANTHER" id="PTHR45436">
    <property type="entry name" value="SENSOR HISTIDINE KINASE YKOH"/>
    <property type="match status" value="1"/>
</dbReference>
<dbReference type="InterPro" id="IPR036097">
    <property type="entry name" value="HisK_dim/P_sf"/>
</dbReference>
<dbReference type="Gene3D" id="3.30.565.10">
    <property type="entry name" value="Histidine kinase-like ATPase, C-terminal domain"/>
    <property type="match status" value="1"/>
</dbReference>
<evidence type="ECO:0000256" key="5">
    <source>
        <dbReference type="ARBA" id="ARBA00022679"/>
    </source>
</evidence>
<keyword evidence="8 16" id="KW-0418">Kinase</keyword>
<dbReference type="PROSITE" id="PS50885">
    <property type="entry name" value="HAMP"/>
    <property type="match status" value="1"/>
</dbReference>
<keyword evidence="10 13" id="KW-1133">Transmembrane helix</keyword>
<dbReference type="Proteomes" id="UP000295357">
    <property type="component" value="Unassembled WGS sequence"/>
</dbReference>
<evidence type="ECO:0000256" key="11">
    <source>
        <dbReference type="ARBA" id="ARBA00023012"/>
    </source>
</evidence>
<evidence type="ECO:0000256" key="10">
    <source>
        <dbReference type="ARBA" id="ARBA00022989"/>
    </source>
</evidence>
<accession>A0A4R6N3B6</accession>
<dbReference type="SUPFAM" id="SSF55874">
    <property type="entry name" value="ATPase domain of HSP90 chaperone/DNA topoisomerase II/histidine kinase"/>
    <property type="match status" value="1"/>
</dbReference>
<dbReference type="AlphaFoldDB" id="A0A4R6N3B6"/>
<dbReference type="GO" id="GO:0005886">
    <property type="term" value="C:plasma membrane"/>
    <property type="evidence" value="ECO:0007669"/>
    <property type="project" value="TreeGrafter"/>
</dbReference>
<dbReference type="EMBL" id="SNXE01000004">
    <property type="protein sequence ID" value="TDP09649.1"/>
    <property type="molecule type" value="Genomic_DNA"/>
</dbReference>
<organism evidence="16 17">
    <name type="scientific">Roseateles asaccharophilus</name>
    <dbReference type="NCBI Taxonomy" id="582607"/>
    <lineage>
        <taxon>Bacteria</taxon>
        <taxon>Pseudomonadati</taxon>
        <taxon>Pseudomonadota</taxon>
        <taxon>Betaproteobacteria</taxon>
        <taxon>Burkholderiales</taxon>
        <taxon>Sphaerotilaceae</taxon>
        <taxon>Roseateles</taxon>
    </lineage>
</organism>
<evidence type="ECO:0000256" key="9">
    <source>
        <dbReference type="ARBA" id="ARBA00022840"/>
    </source>
</evidence>
<evidence type="ECO:0000256" key="13">
    <source>
        <dbReference type="SAM" id="Phobius"/>
    </source>
</evidence>
<dbReference type="SMART" id="SM00387">
    <property type="entry name" value="HATPase_c"/>
    <property type="match status" value="1"/>
</dbReference>
<dbReference type="PRINTS" id="PR00344">
    <property type="entry name" value="BCTRLSENSOR"/>
</dbReference>
<name>A0A4R6N3B6_9BURK</name>
<keyword evidence="4" id="KW-0597">Phosphoprotein</keyword>
<dbReference type="GO" id="GO:0005524">
    <property type="term" value="F:ATP binding"/>
    <property type="evidence" value="ECO:0007669"/>
    <property type="project" value="UniProtKB-KW"/>
</dbReference>
<dbReference type="OrthoDB" id="8554694at2"/>
<feature type="domain" description="HAMP" evidence="15">
    <location>
        <begin position="167"/>
        <end position="219"/>
    </location>
</feature>
<comment type="caution">
    <text evidence="16">The sequence shown here is derived from an EMBL/GenBank/DDBJ whole genome shotgun (WGS) entry which is preliminary data.</text>
</comment>
<dbReference type="Gene3D" id="1.10.287.130">
    <property type="match status" value="1"/>
</dbReference>
<dbReference type="PANTHER" id="PTHR45436:SF14">
    <property type="entry name" value="SENSOR PROTEIN QSEC"/>
    <property type="match status" value="1"/>
</dbReference>
<dbReference type="CDD" id="cd00075">
    <property type="entry name" value="HATPase"/>
    <property type="match status" value="1"/>
</dbReference>
<comment type="catalytic activity">
    <reaction evidence="1">
        <text>ATP + protein L-histidine = ADP + protein N-phospho-L-histidine.</text>
        <dbReference type="EC" id="2.7.13.3"/>
    </reaction>
</comment>
<dbReference type="GO" id="GO:0000155">
    <property type="term" value="F:phosphorelay sensor kinase activity"/>
    <property type="evidence" value="ECO:0007669"/>
    <property type="project" value="InterPro"/>
</dbReference>
<gene>
    <name evidence="16" type="ORF">DFR39_104210</name>
</gene>
<dbReference type="SMART" id="SM00388">
    <property type="entry name" value="HisKA"/>
    <property type="match status" value="1"/>
</dbReference>
<sequence>MSEPLRDRAPSLRRRLMLFVLGAVCLAALLQGVSAYRTALAEADAIFDYQMQQTALSISGATPGARHVMPEELELIIQGWSLDGLQLFAPPPRARLPQRAVMGFADVMGEDGRAYRVLSMQTGGQVVQVAQELAVRERLASRLAWRTITPIALVLPVLLLVVGWVIRQSLAPVERVRRQLSQRAAEDLTAVSEQGLPVEIRPLVRELNSLLERMRQAFEAQQHFVADAAHELRSPLTALKLQIEGLQRAGDEAARAQARARLAAGVERASHLVEQLLLLARQESGTGTGTAQALALEPLLRRVLAEQVGAAQSRGIDLGLLRADAVQIKGWPDALAVLLRNLLDNAIKYSPDGGKVDVLLLDEGERARLRIEDSGPGIAPEERERVFDRFYRSAAAQTQAGGSGLGLAIVKTIAERHAAQLQLERSEALGGLRVDLVFSKS</sequence>
<dbReference type="Pfam" id="PF00512">
    <property type="entry name" value="HisKA"/>
    <property type="match status" value="1"/>
</dbReference>
<dbReference type="CDD" id="cd00082">
    <property type="entry name" value="HisKA"/>
    <property type="match status" value="1"/>
</dbReference>
<dbReference type="InterPro" id="IPR036890">
    <property type="entry name" value="HATPase_C_sf"/>
</dbReference>
<keyword evidence="11" id="KW-0902">Two-component regulatory system</keyword>
<proteinExistence type="predicted"/>